<comment type="caution">
    <text evidence="2">The sequence shown here is derived from an EMBL/GenBank/DDBJ whole genome shotgun (WGS) entry which is preliminary data.</text>
</comment>
<dbReference type="Pfam" id="PF13966">
    <property type="entry name" value="zf-RVT"/>
    <property type="match status" value="1"/>
</dbReference>
<keyword evidence="3" id="KW-1185">Reference proteome</keyword>
<dbReference type="Proteomes" id="UP000257109">
    <property type="component" value="Unassembled WGS sequence"/>
</dbReference>
<proteinExistence type="predicted"/>
<dbReference type="InterPro" id="IPR026960">
    <property type="entry name" value="RVT-Znf"/>
</dbReference>
<sequence>MVKWIDNIWIWNLLWRRELFSWKEPIFLEFHNLLQMGVLFFYCGGDYSVKSANETLLAFDPVVWLSSVEEEAVMYNLWKSLAPSKVIAFAWQMLADRIPSRQNLVRHCILPPEDITCILRRQFQETSIHLFCHCPVSAAV</sequence>
<feature type="non-terminal residue" evidence="2">
    <location>
        <position position="140"/>
    </location>
</feature>
<evidence type="ECO:0000259" key="1">
    <source>
        <dbReference type="Pfam" id="PF13966"/>
    </source>
</evidence>
<evidence type="ECO:0000313" key="3">
    <source>
        <dbReference type="Proteomes" id="UP000257109"/>
    </source>
</evidence>
<dbReference type="STRING" id="157652.A0A371FP38"/>
<reference evidence="2" key="1">
    <citation type="submission" date="2018-05" db="EMBL/GenBank/DDBJ databases">
        <title>Draft genome of Mucuna pruriens seed.</title>
        <authorList>
            <person name="Nnadi N.E."/>
            <person name="Vos R."/>
            <person name="Hasami M.H."/>
            <person name="Devisetty U.K."/>
            <person name="Aguiy J.C."/>
        </authorList>
    </citation>
    <scope>NUCLEOTIDE SEQUENCE [LARGE SCALE GENOMIC DNA]</scope>
    <source>
        <strain evidence="2">JCA_2017</strain>
    </source>
</reference>
<dbReference type="OrthoDB" id="1436790at2759"/>
<protein>
    <recommendedName>
        <fullName evidence="1">Reverse transcriptase zinc-binding domain-containing protein</fullName>
    </recommendedName>
</protein>
<dbReference type="EMBL" id="QJKJ01008325">
    <property type="protein sequence ID" value="RDX80089.1"/>
    <property type="molecule type" value="Genomic_DNA"/>
</dbReference>
<evidence type="ECO:0000313" key="2">
    <source>
        <dbReference type="EMBL" id="RDX80089.1"/>
    </source>
</evidence>
<organism evidence="2 3">
    <name type="scientific">Mucuna pruriens</name>
    <name type="common">Velvet bean</name>
    <name type="synonym">Dolichos pruriens</name>
    <dbReference type="NCBI Taxonomy" id="157652"/>
    <lineage>
        <taxon>Eukaryota</taxon>
        <taxon>Viridiplantae</taxon>
        <taxon>Streptophyta</taxon>
        <taxon>Embryophyta</taxon>
        <taxon>Tracheophyta</taxon>
        <taxon>Spermatophyta</taxon>
        <taxon>Magnoliopsida</taxon>
        <taxon>eudicotyledons</taxon>
        <taxon>Gunneridae</taxon>
        <taxon>Pentapetalae</taxon>
        <taxon>rosids</taxon>
        <taxon>fabids</taxon>
        <taxon>Fabales</taxon>
        <taxon>Fabaceae</taxon>
        <taxon>Papilionoideae</taxon>
        <taxon>50 kb inversion clade</taxon>
        <taxon>NPAAA clade</taxon>
        <taxon>indigoferoid/millettioid clade</taxon>
        <taxon>Phaseoleae</taxon>
        <taxon>Mucuna</taxon>
    </lineage>
</organism>
<dbReference type="AlphaFoldDB" id="A0A371FP38"/>
<name>A0A371FP38_MUCPR</name>
<feature type="domain" description="Reverse transcriptase zinc-binding" evidence="1">
    <location>
        <begin position="70"/>
        <end position="139"/>
    </location>
</feature>
<gene>
    <name evidence="2" type="ORF">CR513_39395</name>
</gene>
<accession>A0A371FP38</accession>